<evidence type="ECO:0000313" key="10">
    <source>
        <dbReference type="Ensembl" id="ENSOMYP00000073608.1"/>
    </source>
</evidence>
<evidence type="ECO:0000256" key="2">
    <source>
        <dbReference type="ARBA" id="ARBA00004496"/>
    </source>
</evidence>
<evidence type="ECO:0000256" key="4">
    <source>
        <dbReference type="ARBA" id="ARBA00022448"/>
    </source>
</evidence>
<dbReference type="Pfam" id="PF03810">
    <property type="entry name" value="IBN_N"/>
    <property type="match status" value="1"/>
</dbReference>
<sequence length="929" mass="106299">QTPRDRIVSRSLSYVQSVDGPPLPSLGVIYLKNMVTQHWSEGDGTSTETPVNNIPEEDRQFIRDNIVEAIIHSPELQLTTCIHHMIKHDYPGKWTAIVDKIGFYLQSDNSAGWLGILLCLYQLVKNYEYKKPDERSPLVAAMQIFMPMLKDRFIQLLPDPSSESVLVQKQIFKILYALFQYNLPLELINRQNLTEWMEILKTVVDRDVPPETLQVDEDERPELPWWKCKKWALHILARLFERYGSPGNTTKEYTEFADLFLKGYAVAAQQVLLKVLYQYKEKQYVAPRVLQQTLNYINQGIAHAVTWKNLKPHIQGIIQDVVFPLMCYTDSDQELWEEDPYEYIRMKFDVFEDFISPTTAAQTLLFTSCNKRKEVLQKTMGFCYQILTEPTSDPRKKDGALHMIGSLAEILLKKKVYKDQMEFMLQNHVFTLFRSELGYMRARACWVLHYFCEVKFKSDQNLQTALELTRLCLINDNEMPVKVEAAIALQVLISNQEKAKEYITPFIRPVMQALLHIVRETENDDLTNVIQKMICEYSEEVTPIAVEMTQHLAMTFNQVIQTGPDEEGGDDKAVTAMGILNTIDTLLSVVEDHKEVSTAIASCPWGLLVHQAVSQFYEEILSLAHSLTCQQVSQQMWQLLPLVFEVFQQDGFDYFTDMMPLLHNYVTVDTDTLLSDTKYLEIIYSMCKKVLTGDPGEDPECHAAKLLEVVILQCKGRGIDQVVPLFVAAALERLTREVKTSELRTMCLQVAIAALYYSPPLLLNTLENLRFPNNTEPITNHFISQWLKDVDCFLGLHDRKICVLGLCALIDLEQRPQAVNQVAGQLLPAAILLFNGLKRAYACQAENENEDEDDDEDGEEDEENGTHAGEDGDDEDWDEDDAEETALEGYTTAVDDEDNLVDEYQIFKAILQSKETTFQAHKASDGSSS</sequence>
<protein>
    <submittedName>
        <fullName evidence="10">Importin 7</fullName>
    </submittedName>
</protein>
<dbReference type="Gene3D" id="1.25.10.10">
    <property type="entry name" value="Leucine-rich Repeat Variant"/>
    <property type="match status" value="1"/>
</dbReference>
<reference evidence="10" key="2">
    <citation type="submission" date="2025-08" db="UniProtKB">
        <authorList>
            <consortium name="Ensembl"/>
        </authorList>
    </citation>
    <scope>IDENTIFICATION</scope>
</reference>
<dbReference type="FunFam" id="1.25.10.10:FF:000053">
    <property type="entry name" value="Importin 7"/>
    <property type="match status" value="1"/>
</dbReference>
<dbReference type="GO" id="GO:0005635">
    <property type="term" value="C:nuclear envelope"/>
    <property type="evidence" value="ECO:0007669"/>
    <property type="project" value="TreeGrafter"/>
</dbReference>
<evidence type="ECO:0000256" key="7">
    <source>
        <dbReference type="ARBA" id="ARBA00023242"/>
    </source>
</evidence>
<keyword evidence="4" id="KW-0813">Transport</keyword>
<evidence type="ECO:0000256" key="5">
    <source>
        <dbReference type="ARBA" id="ARBA00022490"/>
    </source>
</evidence>
<dbReference type="InterPro" id="IPR011989">
    <property type="entry name" value="ARM-like"/>
</dbReference>
<evidence type="ECO:0000256" key="1">
    <source>
        <dbReference type="ARBA" id="ARBA00004123"/>
    </source>
</evidence>
<dbReference type="SUPFAM" id="SSF48371">
    <property type="entry name" value="ARM repeat"/>
    <property type="match status" value="1"/>
</dbReference>
<organism evidence="10 11">
    <name type="scientific">Oncorhynchus mykiss</name>
    <name type="common">Rainbow trout</name>
    <name type="synonym">Salmo gairdneri</name>
    <dbReference type="NCBI Taxonomy" id="8022"/>
    <lineage>
        <taxon>Eukaryota</taxon>
        <taxon>Metazoa</taxon>
        <taxon>Chordata</taxon>
        <taxon>Craniata</taxon>
        <taxon>Vertebrata</taxon>
        <taxon>Euteleostomi</taxon>
        <taxon>Actinopterygii</taxon>
        <taxon>Neopterygii</taxon>
        <taxon>Teleostei</taxon>
        <taxon>Protacanthopterygii</taxon>
        <taxon>Salmoniformes</taxon>
        <taxon>Salmonidae</taxon>
        <taxon>Salmoninae</taxon>
        <taxon>Oncorhynchus</taxon>
    </lineage>
</organism>
<dbReference type="Pfam" id="PF08506">
    <property type="entry name" value="Cse1"/>
    <property type="match status" value="1"/>
</dbReference>
<feature type="compositionally biased region" description="Acidic residues" evidence="8">
    <location>
        <begin position="847"/>
        <end position="863"/>
    </location>
</feature>
<feature type="region of interest" description="Disordered" evidence="8">
    <location>
        <begin position="845"/>
        <end position="896"/>
    </location>
</feature>
<feature type="domain" description="Importin N-terminal" evidence="9">
    <location>
        <begin position="26"/>
        <end position="72"/>
    </location>
</feature>
<dbReference type="Pfam" id="PF25758">
    <property type="entry name" value="TPR_IPO11"/>
    <property type="match status" value="1"/>
</dbReference>
<dbReference type="GO" id="GO:0031267">
    <property type="term" value="F:small GTPase binding"/>
    <property type="evidence" value="ECO:0007669"/>
    <property type="project" value="InterPro"/>
</dbReference>
<dbReference type="InterPro" id="IPR016024">
    <property type="entry name" value="ARM-type_fold"/>
</dbReference>
<feature type="compositionally biased region" description="Acidic residues" evidence="8">
    <location>
        <begin position="871"/>
        <end position="886"/>
    </location>
</feature>
<keyword evidence="11" id="KW-1185">Reference proteome</keyword>
<dbReference type="GO" id="GO:0006606">
    <property type="term" value="P:protein import into nucleus"/>
    <property type="evidence" value="ECO:0007669"/>
    <property type="project" value="TreeGrafter"/>
</dbReference>
<evidence type="ECO:0000259" key="9">
    <source>
        <dbReference type="PROSITE" id="PS50166"/>
    </source>
</evidence>
<dbReference type="PANTHER" id="PTHR10997:SF27">
    <property type="entry name" value="IMPORTIN-7"/>
    <property type="match status" value="1"/>
</dbReference>
<evidence type="ECO:0000256" key="6">
    <source>
        <dbReference type="ARBA" id="ARBA00022927"/>
    </source>
</evidence>
<reference evidence="10" key="3">
    <citation type="submission" date="2025-09" db="UniProtKB">
        <authorList>
            <consortium name="Ensembl"/>
        </authorList>
    </citation>
    <scope>IDENTIFICATION</scope>
</reference>
<keyword evidence="7" id="KW-0539">Nucleus</keyword>
<dbReference type="InterPro" id="IPR001494">
    <property type="entry name" value="Importin-beta_N"/>
</dbReference>
<comment type="similarity">
    <text evidence="3">Belongs to the importin beta family.</text>
</comment>
<name>A0A8C7T4I1_ONCMY</name>
<evidence type="ECO:0000313" key="11">
    <source>
        <dbReference type="Proteomes" id="UP000694395"/>
    </source>
</evidence>
<dbReference type="GeneTree" id="ENSGT00940000154666"/>
<comment type="subcellular location">
    <subcellularLocation>
        <location evidence="2">Cytoplasm</location>
    </subcellularLocation>
    <subcellularLocation>
        <location evidence="1">Nucleus</location>
    </subcellularLocation>
</comment>
<accession>A0A8C7T4I1</accession>
<evidence type="ECO:0000256" key="3">
    <source>
        <dbReference type="ARBA" id="ARBA00007991"/>
    </source>
</evidence>
<dbReference type="PANTHER" id="PTHR10997">
    <property type="entry name" value="IMPORTIN-7, 8, 11"/>
    <property type="match status" value="1"/>
</dbReference>
<reference evidence="10" key="1">
    <citation type="submission" date="2020-07" db="EMBL/GenBank/DDBJ databases">
        <title>A long reads based de novo assembly of the rainbow trout Arlee double haploid line genome.</title>
        <authorList>
            <person name="Gao G."/>
            <person name="Palti Y."/>
        </authorList>
    </citation>
    <scope>NUCLEOTIDE SEQUENCE [LARGE SCALE GENOMIC DNA]</scope>
</reference>
<gene>
    <name evidence="10" type="primary">ipo7</name>
</gene>
<dbReference type="InterPro" id="IPR058669">
    <property type="entry name" value="TPR_IPO7/11-like"/>
</dbReference>
<dbReference type="Ensembl" id="ENSOMYT00000080149.2">
    <property type="protein sequence ID" value="ENSOMYP00000073608.1"/>
    <property type="gene ID" value="ENSOMYG00000033749.2"/>
</dbReference>
<dbReference type="PROSITE" id="PS50166">
    <property type="entry name" value="IMPORTIN_B_NT"/>
    <property type="match status" value="1"/>
</dbReference>
<keyword evidence="5" id="KW-0963">Cytoplasm</keyword>
<proteinExistence type="inferred from homology"/>
<dbReference type="InterPro" id="IPR013713">
    <property type="entry name" value="XPO2_central"/>
</dbReference>
<dbReference type="GO" id="GO:0005829">
    <property type="term" value="C:cytosol"/>
    <property type="evidence" value="ECO:0007669"/>
    <property type="project" value="TreeGrafter"/>
</dbReference>
<evidence type="ECO:0000256" key="8">
    <source>
        <dbReference type="SAM" id="MobiDB-lite"/>
    </source>
</evidence>
<dbReference type="Proteomes" id="UP000694395">
    <property type="component" value="Chromosome 6"/>
</dbReference>
<dbReference type="AlphaFoldDB" id="A0A8C7T4I1"/>
<keyword evidence="6" id="KW-0653">Protein transport</keyword>